<protein>
    <recommendedName>
        <fullName evidence="5">Thioredoxin domain-containing protein</fullName>
    </recommendedName>
</protein>
<dbReference type="CDD" id="cd02966">
    <property type="entry name" value="TlpA_like_family"/>
    <property type="match status" value="1"/>
</dbReference>
<evidence type="ECO:0000256" key="3">
    <source>
        <dbReference type="ARBA" id="ARBA00023157"/>
    </source>
</evidence>
<dbReference type="SUPFAM" id="SSF52833">
    <property type="entry name" value="Thioredoxin-like"/>
    <property type="match status" value="1"/>
</dbReference>
<dbReference type="HOGENOM" id="CLU_042529_1_5_10"/>
<dbReference type="EMBL" id="AQHW01000009">
    <property type="protein sequence ID" value="KKB58734.1"/>
    <property type="molecule type" value="Genomic_DNA"/>
</dbReference>
<dbReference type="InterPro" id="IPR050553">
    <property type="entry name" value="Thioredoxin_ResA/DsbE_sf"/>
</dbReference>
<dbReference type="RefSeq" id="WP_028726506.1">
    <property type="nucleotide sequence ID" value="NZ_AUAE01000009.1"/>
</dbReference>
<dbReference type="GO" id="GO:0016491">
    <property type="term" value="F:oxidoreductase activity"/>
    <property type="evidence" value="ECO:0007669"/>
    <property type="project" value="InterPro"/>
</dbReference>
<sequence>MIKRLLLFFGVVLFLSSCGGDVPYRIEGKLSNLEDETLYAVFENDSYKVVDTITCEKPGQFSIKRSEGDFNTVTIFFDHKKRWATAYLIPGEKVTITGDALYPALLQVKGGRINDQLTVFRKGVNPLLKEQADLINILNNKSNHTNTIEETDIPSRLTNVTHSLSERAQAYIQEHPDEEASAVLLQYFFMNPDDTRKMDELLAVLSPKLKDFYLIRKLQEYSAKAQRTSLGAEAPGFNVKNIYGHTVSLDSFPKRYLLLAFTAPWCDMCQTEDLLLDKVAMKYPKDKVEMLLVSLDDDPKEVRKLLAKDSIDWNLVTDSAGQATMLVDLYNVNALPRCFLIDEDGKIIMKTDNGLEIEQTLEKLVE</sequence>
<dbReference type="PATRIC" id="fig|1203610.3.peg.1654"/>
<accession>A0A0F5JM00</accession>
<evidence type="ECO:0000256" key="2">
    <source>
        <dbReference type="ARBA" id="ARBA00022748"/>
    </source>
</evidence>
<dbReference type="GO" id="GO:0017004">
    <property type="term" value="P:cytochrome complex assembly"/>
    <property type="evidence" value="ECO:0007669"/>
    <property type="project" value="UniProtKB-KW"/>
</dbReference>
<keyword evidence="4" id="KW-0676">Redox-active center</keyword>
<evidence type="ECO:0000259" key="5">
    <source>
        <dbReference type="PROSITE" id="PS51352"/>
    </source>
</evidence>
<dbReference type="InterPro" id="IPR025380">
    <property type="entry name" value="DUF4369"/>
</dbReference>
<proteinExistence type="predicted"/>
<dbReference type="Pfam" id="PF00578">
    <property type="entry name" value="AhpC-TSA"/>
    <property type="match status" value="1"/>
</dbReference>
<keyword evidence="3" id="KW-1015">Disulfide bond</keyword>
<dbReference type="PANTHER" id="PTHR42852">
    <property type="entry name" value="THIOL:DISULFIDE INTERCHANGE PROTEIN DSBE"/>
    <property type="match status" value="1"/>
</dbReference>
<evidence type="ECO:0000256" key="4">
    <source>
        <dbReference type="ARBA" id="ARBA00023284"/>
    </source>
</evidence>
<dbReference type="Gene3D" id="3.40.30.10">
    <property type="entry name" value="Glutaredoxin"/>
    <property type="match status" value="1"/>
</dbReference>
<dbReference type="GO" id="GO:0016209">
    <property type="term" value="F:antioxidant activity"/>
    <property type="evidence" value="ECO:0007669"/>
    <property type="project" value="InterPro"/>
</dbReference>
<dbReference type="AlphaFoldDB" id="A0A0F5JM00"/>
<dbReference type="InterPro" id="IPR036249">
    <property type="entry name" value="Thioredoxin-like_sf"/>
</dbReference>
<dbReference type="PANTHER" id="PTHR42852:SF6">
    <property type="entry name" value="THIOL:DISULFIDE INTERCHANGE PROTEIN DSBE"/>
    <property type="match status" value="1"/>
</dbReference>
<dbReference type="InterPro" id="IPR013766">
    <property type="entry name" value="Thioredoxin_domain"/>
</dbReference>
<dbReference type="Proteomes" id="UP000033035">
    <property type="component" value="Unassembled WGS sequence"/>
</dbReference>
<dbReference type="GO" id="GO:0030313">
    <property type="term" value="C:cell envelope"/>
    <property type="evidence" value="ECO:0007669"/>
    <property type="project" value="UniProtKB-SubCell"/>
</dbReference>
<organism evidence="6 7">
    <name type="scientific">Parabacteroides gordonii MS-1 = DSM 23371</name>
    <dbReference type="NCBI Taxonomy" id="1203610"/>
    <lineage>
        <taxon>Bacteria</taxon>
        <taxon>Pseudomonadati</taxon>
        <taxon>Bacteroidota</taxon>
        <taxon>Bacteroidia</taxon>
        <taxon>Bacteroidales</taxon>
        <taxon>Tannerellaceae</taxon>
        <taxon>Parabacteroides</taxon>
    </lineage>
</organism>
<name>A0A0F5JM00_9BACT</name>
<feature type="domain" description="Thioredoxin" evidence="5">
    <location>
        <begin position="228"/>
        <end position="366"/>
    </location>
</feature>
<evidence type="ECO:0000313" key="6">
    <source>
        <dbReference type="EMBL" id="KKB58734.1"/>
    </source>
</evidence>
<dbReference type="PROSITE" id="PS51352">
    <property type="entry name" value="THIOREDOXIN_2"/>
    <property type="match status" value="1"/>
</dbReference>
<evidence type="ECO:0000313" key="7">
    <source>
        <dbReference type="Proteomes" id="UP000033035"/>
    </source>
</evidence>
<evidence type="ECO:0000256" key="1">
    <source>
        <dbReference type="ARBA" id="ARBA00004196"/>
    </source>
</evidence>
<keyword evidence="7" id="KW-1185">Reference proteome</keyword>
<gene>
    <name evidence="6" type="ORF">HMPREF1536_01613</name>
</gene>
<dbReference type="InterPro" id="IPR000866">
    <property type="entry name" value="AhpC/TSA"/>
</dbReference>
<comment type="caution">
    <text evidence="6">The sequence shown here is derived from an EMBL/GenBank/DDBJ whole genome shotgun (WGS) entry which is preliminary data.</text>
</comment>
<dbReference type="STRING" id="1203610.HMPREF1536_01613"/>
<dbReference type="PROSITE" id="PS51257">
    <property type="entry name" value="PROKAR_LIPOPROTEIN"/>
    <property type="match status" value="1"/>
</dbReference>
<comment type="subcellular location">
    <subcellularLocation>
        <location evidence="1">Cell envelope</location>
    </subcellularLocation>
</comment>
<reference evidence="6 7" key="1">
    <citation type="submission" date="2013-04" db="EMBL/GenBank/DDBJ databases">
        <title>The Genome Sequence of Parabacteroides gordonii DSM 23371.</title>
        <authorList>
            <consortium name="The Broad Institute Genomics Platform"/>
            <person name="Earl A."/>
            <person name="Ward D."/>
            <person name="Feldgarden M."/>
            <person name="Gevers D."/>
            <person name="Martens E."/>
            <person name="Sakamoto M."/>
            <person name="Benno Y."/>
            <person name="Suzuki N."/>
            <person name="Matsunaga N."/>
            <person name="Koshihara K."/>
            <person name="Seki M."/>
            <person name="Komiya H."/>
            <person name="Walker B."/>
            <person name="Young S."/>
            <person name="Zeng Q."/>
            <person name="Gargeya S."/>
            <person name="Fitzgerald M."/>
            <person name="Haas B."/>
            <person name="Abouelleil A."/>
            <person name="Allen A.W."/>
            <person name="Alvarado L."/>
            <person name="Arachchi H.M."/>
            <person name="Berlin A.M."/>
            <person name="Chapman S.B."/>
            <person name="Gainer-Dewar J."/>
            <person name="Goldberg J."/>
            <person name="Griggs A."/>
            <person name="Gujja S."/>
            <person name="Hansen M."/>
            <person name="Howarth C."/>
            <person name="Imamovic A."/>
            <person name="Ireland A."/>
            <person name="Larimer J."/>
            <person name="McCowan C."/>
            <person name="Murphy C."/>
            <person name="Pearson M."/>
            <person name="Poon T.W."/>
            <person name="Priest M."/>
            <person name="Roberts A."/>
            <person name="Saif S."/>
            <person name="Shea T."/>
            <person name="Sisk P."/>
            <person name="Sykes S."/>
            <person name="Wortman J."/>
            <person name="Nusbaum C."/>
            <person name="Birren B."/>
        </authorList>
    </citation>
    <scope>NUCLEOTIDE SEQUENCE [LARGE SCALE GENOMIC DNA]</scope>
    <source>
        <strain evidence="6 7">MS-1</strain>
    </source>
</reference>
<keyword evidence="2" id="KW-0201">Cytochrome c-type biogenesis</keyword>
<dbReference type="Pfam" id="PF14289">
    <property type="entry name" value="DUF4369"/>
    <property type="match status" value="1"/>
</dbReference>